<dbReference type="InterPro" id="IPR015424">
    <property type="entry name" value="PyrdxlP-dep_Trfase"/>
</dbReference>
<evidence type="ECO:0000256" key="7">
    <source>
        <dbReference type="ARBA" id="ARBA00022576"/>
    </source>
</evidence>
<dbReference type="EC" id="2.6.1.5" evidence="5 12"/>
<dbReference type="NCBIfam" id="TIGR01265">
    <property type="entry name" value="tyr_nico_aTase"/>
    <property type="match status" value="1"/>
</dbReference>
<dbReference type="PANTHER" id="PTHR45744">
    <property type="entry name" value="TYROSINE AMINOTRANSFERASE"/>
    <property type="match status" value="1"/>
</dbReference>
<dbReference type="InterPro" id="IPR005958">
    <property type="entry name" value="TyrNic_aminoTrfase"/>
</dbReference>
<comment type="function">
    <text evidence="12">Transaminase involved in tyrosine breakdown. Converts tyrosine to p-hydroxyphenylpyruvate.</text>
</comment>
<evidence type="ECO:0000256" key="5">
    <source>
        <dbReference type="ARBA" id="ARBA00012749"/>
    </source>
</evidence>
<dbReference type="InterPro" id="IPR005957">
    <property type="entry name" value="Tyrosine_aminoTrfase"/>
</dbReference>
<dbReference type="CDD" id="cd00609">
    <property type="entry name" value="AAT_like"/>
    <property type="match status" value="1"/>
</dbReference>
<comment type="catalytic activity">
    <reaction evidence="11 12">
        <text>L-tyrosine + 2-oxoglutarate = 3-(4-hydroxyphenyl)pyruvate + L-glutamate</text>
        <dbReference type="Rhea" id="RHEA:15093"/>
        <dbReference type="ChEBI" id="CHEBI:16810"/>
        <dbReference type="ChEBI" id="CHEBI:29985"/>
        <dbReference type="ChEBI" id="CHEBI:36242"/>
        <dbReference type="ChEBI" id="CHEBI:58315"/>
        <dbReference type="EC" id="2.6.1.5"/>
    </reaction>
</comment>
<feature type="modified residue" description="N6-(pyridoxal phosphate)lysine" evidence="13">
    <location>
        <position position="248"/>
    </location>
</feature>
<dbReference type="Pfam" id="PF00155">
    <property type="entry name" value="Aminotran_1_2"/>
    <property type="match status" value="1"/>
</dbReference>
<evidence type="ECO:0000256" key="8">
    <source>
        <dbReference type="ARBA" id="ARBA00022679"/>
    </source>
</evidence>
<dbReference type="Gene3D" id="3.90.1150.10">
    <property type="entry name" value="Aspartate Aminotransferase, domain 1"/>
    <property type="match status" value="1"/>
</dbReference>
<evidence type="ECO:0000256" key="12">
    <source>
        <dbReference type="PIRNR" id="PIRNR000517"/>
    </source>
</evidence>
<evidence type="ECO:0000256" key="13">
    <source>
        <dbReference type="PIRSR" id="PIRSR000517-1"/>
    </source>
</evidence>
<dbReference type="GO" id="GO:0006559">
    <property type="term" value="P:L-phenylalanine catabolic process"/>
    <property type="evidence" value="ECO:0007669"/>
    <property type="project" value="UniProtKB-UniRule"/>
</dbReference>
<comment type="pathway">
    <text evidence="2 12">Amino-acid degradation; L-phenylalanine degradation; acetoacetate and fumarate from L-phenylalanine: step 2/6.</text>
</comment>
<dbReference type="GO" id="GO:0006572">
    <property type="term" value="P:L-tyrosine catabolic process"/>
    <property type="evidence" value="ECO:0007669"/>
    <property type="project" value="UniProtKB-KW"/>
</dbReference>
<keyword evidence="7" id="KW-0032">Aminotransferase</keyword>
<dbReference type="Gene3D" id="3.40.640.10">
    <property type="entry name" value="Type I PLP-dependent aspartate aminotransferase-like (Major domain)"/>
    <property type="match status" value="1"/>
</dbReference>
<dbReference type="InterPro" id="IPR004839">
    <property type="entry name" value="Aminotransferase_I/II_large"/>
</dbReference>
<protein>
    <recommendedName>
        <fullName evidence="6 12">Tyrosine aminotransferase</fullName>
        <shortName evidence="12">TAT</shortName>
        <ecNumber evidence="5 12">2.6.1.5</ecNumber>
    </recommendedName>
</protein>
<organism evidence="15 16">
    <name type="scientific">Loxostege sticticalis</name>
    <name type="common">Beet webworm moth</name>
    <dbReference type="NCBI Taxonomy" id="481309"/>
    <lineage>
        <taxon>Eukaryota</taxon>
        <taxon>Metazoa</taxon>
        <taxon>Ecdysozoa</taxon>
        <taxon>Arthropoda</taxon>
        <taxon>Hexapoda</taxon>
        <taxon>Insecta</taxon>
        <taxon>Pterygota</taxon>
        <taxon>Neoptera</taxon>
        <taxon>Endopterygota</taxon>
        <taxon>Lepidoptera</taxon>
        <taxon>Glossata</taxon>
        <taxon>Ditrysia</taxon>
        <taxon>Pyraloidea</taxon>
        <taxon>Crambidae</taxon>
        <taxon>Pyraustinae</taxon>
        <taxon>Loxostege</taxon>
    </lineage>
</organism>
<accession>A0ABD0TJ23</accession>
<feature type="domain" description="Aminotransferase class I/classII large" evidence="14">
    <location>
        <begin position="41"/>
        <end position="402"/>
    </location>
</feature>
<evidence type="ECO:0000256" key="2">
    <source>
        <dbReference type="ARBA" id="ARBA00005203"/>
    </source>
</evidence>
<dbReference type="InterPro" id="IPR015421">
    <property type="entry name" value="PyrdxlP-dep_Trfase_major"/>
</dbReference>
<reference evidence="15 16" key="1">
    <citation type="submission" date="2024-06" db="EMBL/GenBank/DDBJ databases">
        <title>A chromosome-level genome assembly of beet webworm, Loxostege sticticalis.</title>
        <authorList>
            <person name="Zhang Y."/>
        </authorList>
    </citation>
    <scope>NUCLEOTIDE SEQUENCE [LARGE SCALE GENOMIC DNA]</scope>
    <source>
        <strain evidence="15">AQ028</strain>
        <tissue evidence="15">Male pupae</tissue>
    </source>
</reference>
<dbReference type="PANTHER" id="PTHR45744:SF2">
    <property type="entry name" value="TYROSINE AMINOTRANSFERASE"/>
    <property type="match status" value="1"/>
</dbReference>
<evidence type="ECO:0000256" key="11">
    <source>
        <dbReference type="ARBA" id="ARBA00047798"/>
    </source>
</evidence>
<evidence type="ECO:0000313" key="15">
    <source>
        <dbReference type="EMBL" id="KAL0849333.1"/>
    </source>
</evidence>
<evidence type="ECO:0000256" key="10">
    <source>
        <dbReference type="ARBA" id="ARBA00022898"/>
    </source>
</evidence>
<dbReference type="PRINTS" id="PR00753">
    <property type="entry name" value="ACCSYNTHASE"/>
</dbReference>
<evidence type="ECO:0000259" key="14">
    <source>
        <dbReference type="Pfam" id="PF00155"/>
    </source>
</evidence>
<dbReference type="AlphaFoldDB" id="A0ABD0TJ23"/>
<dbReference type="NCBIfam" id="TIGR01264">
    <property type="entry name" value="tyr_amTase_E"/>
    <property type="match status" value="1"/>
</dbReference>
<comment type="cofactor">
    <cofactor evidence="1 12 13">
        <name>pyridoxal 5'-phosphate</name>
        <dbReference type="ChEBI" id="CHEBI:597326"/>
    </cofactor>
</comment>
<dbReference type="GO" id="GO:0004838">
    <property type="term" value="F:L-tyrosine-2-oxoglutarate transaminase activity"/>
    <property type="evidence" value="ECO:0007669"/>
    <property type="project" value="UniProtKB-UniRule"/>
</dbReference>
<sequence>MARRGPETPWEVRASTLARNTNNLIRNIIENLKVKPNPEKKLIPLSLGDPTAFGNLAPPDELLQAVRDSIDANESRTYGVTNGQLEARQAVADYSIHQGRVTADDVILSSGCAHALELAITVLADVGQNILVPRPGYMIYMTLAEGLGIEIKYYDLLPNQKWQVDLESLEKQIDTKTAAIVVINPSNPCGSVYSKQHLLEILDIASRNRVPIIADEIYEYFVFSGHEYTAMSALSKDVPILTCSGLIKRFLVPGWRMGWLIIHDRNNIFEKEVRKGLRNLCGRLLGPTKLIQHALPTILKSIPQHFFDGVNSYIESQATLAYKALGRAPGLRPIMPQGSMYMMIEIKMSMFPEFKDELQFIEHMYSEESVLCIPGQCFLYPNFMRIVLTVPEDILREACERINVFCKKHAVFKEKAMGIVATSLSVDKEWKVIY</sequence>
<proteinExistence type="inferred from homology"/>
<comment type="subunit">
    <text evidence="4 12">Homodimer.</text>
</comment>
<comment type="caution">
    <text evidence="15">The sequence shown here is derived from an EMBL/GenBank/DDBJ whole genome shotgun (WGS) entry which is preliminary data.</text>
</comment>
<keyword evidence="9" id="KW-0828">Tyrosine catabolism</keyword>
<keyword evidence="10 12" id="KW-0663">Pyridoxal phosphate</keyword>
<evidence type="ECO:0000256" key="6">
    <source>
        <dbReference type="ARBA" id="ARBA00015959"/>
    </source>
</evidence>
<evidence type="ECO:0000256" key="1">
    <source>
        <dbReference type="ARBA" id="ARBA00001933"/>
    </source>
</evidence>
<name>A0ABD0TJ23_LOXSC</name>
<keyword evidence="8" id="KW-0808">Transferase</keyword>
<dbReference type="EMBL" id="JBEDNZ010000004">
    <property type="protein sequence ID" value="KAL0849333.1"/>
    <property type="molecule type" value="Genomic_DNA"/>
</dbReference>
<dbReference type="InterPro" id="IPR015422">
    <property type="entry name" value="PyrdxlP-dep_Trfase_small"/>
</dbReference>
<gene>
    <name evidence="15" type="ORF">ABMA28_013649</name>
</gene>
<dbReference type="PIRSF" id="PIRSF000517">
    <property type="entry name" value="Tyr_transaminase"/>
    <property type="match status" value="1"/>
</dbReference>
<dbReference type="Proteomes" id="UP001549921">
    <property type="component" value="Unassembled WGS sequence"/>
</dbReference>
<evidence type="ECO:0000256" key="3">
    <source>
        <dbReference type="ARBA" id="ARBA00007441"/>
    </source>
</evidence>
<evidence type="ECO:0000256" key="4">
    <source>
        <dbReference type="ARBA" id="ARBA00011738"/>
    </source>
</evidence>
<dbReference type="SUPFAM" id="SSF53383">
    <property type="entry name" value="PLP-dependent transferases"/>
    <property type="match status" value="1"/>
</dbReference>
<comment type="similarity">
    <text evidence="3 12">Belongs to the class-I pyridoxal-phosphate-dependent aminotransferase family.</text>
</comment>
<evidence type="ECO:0000313" key="16">
    <source>
        <dbReference type="Proteomes" id="UP001549921"/>
    </source>
</evidence>
<evidence type="ECO:0000256" key="9">
    <source>
        <dbReference type="ARBA" id="ARBA00022878"/>
    </source>
</evidence>